<keyword evidence="6" id="KW-1185">Reference proteome</keyword>
<evidence type="ECO:0000256" key="2">
    <source>
        <dbReference type="ARBA" id="ARBA00023002"/>
    </source>
</evidence>
<name>A0ABU1ZVS6_9CORY</name>
<dbReference type="CDD" id="cd03034">
    <property type="entry name" value="ArsC_ArsC"/>
    <property type="match status" value="1"/>
</dbReference>
<organism evidence="5 6">
    <name type="scientific">Corynebacterium guangdongense</name>
    <dbReference type="NCBI Taxonomy" id="1783348"/>
    <lineage>
        <taxon>Bacteria</taxon>
        <taxon>Bacillati</taxon>
        <taxon>Actinomycetota</taxon>
        <taxon>Actinomycetes</taxon>
        <taxon>Mycobacteriales</taxon>
        <taxon>Corynebacteriaceae</taxon>
        <taxon>Corynebacterium</taxon>
    </lineage>
</organism>
<dbReference type="InterPro" id="IPR006659">
    <property type="entry name" value="Arsenate_reductase"/>
</dbReference>
<dbReference type="RefSeq" id="WP_290197990.1">
    <property type="nucleotide sequence ID" value="NZ_CP047654.1"/>
</dbReference>
<dbReference type="InterPro" id="IPR006660">
    <property type="entry name" value="Arsenate_reductase-like"/>
</dbReference>
<protein>
    <recommendedName>
        <fullName evidence="3">arsenate reductase (glutathione/glutaredoxin)</fullName>
        <ecNumber evidence="3">1.20.4.1</ecNumber>
    </recommendedName>
</protein>
<sequence length="113" mass="12777">MSTIYHNPQCSTSRKALAAMRERGDEPTIIRYLDTPPTKDELRTLIARAGLSAHGAIRTKETQYKELGLTPETPDEELLDAMVAHPRLIERPIVVTDKGVRIPRPIELLDEIY</sequence>
<comment type="caution">
    <text evidence="5">The sequence shown here is derived from an EMBL/GenBank/DDBJ whole genome shotgun (WGS) entry which is preliminary data.</text>
</comment>
<evidence type="ECO:0000256" key="4">
    <source>
        <dbReference type="PROSITE-ProRule" id="PRU01282"/>
    </source>
</evidence>
<dbReference type="GO" id="GO:0008794">
    <property type="term" value="F:arsenate reductase (glutaredoxin) activity"/>
    <property type="evidence" value="ECO:0007669"/>
    <property type="project" value="UniProtKB-EC"/>
</dbReference>
<evidence type="ECO:0000313" key="6">
    <source>
        <dbReference type="Proteomes" id="UP001180840"/>
    </source>
</evidence>
<dbReference type="EC" id="1.20.4.1" evidence="3"/>
<dbReference type="PROSITE" id="PS51353">
    <property type="entry name" value="ARSC"/>
    <property type="match status" value="1"/>
</dbReference>
<dbReference type="NCBIfam" id="TIGR00014">
    <property type="entry name" value="arsC"/>
    <property type="match status" value="1"/>
</dbReference>
<dbReference type="InterPro" id="IPR036249">
    <property type="entry name" value="Thioredoxin-like_sf"/>
</dbReference>
<comment type="similarity">
    <text evidence="1 4">Belongs to the ArsC family.</text>
</comment>
<dbReference type="EMBL" id="JAVDXZ010000001">
    <property type="protein sequence ID" value="MDR7329010.1"/>
    <property type="molecule type" value="Genomic_DNA"/>
</dbReference>
<dbReference type="Gene3D" id="3.40.30.10">
    <property type="entry name" value="Glutaredoxin"/>
    <property type="match status" value="1"/>
</dbReference>
<dbReference type="Pfam" id="PF03960">
    <property type="entry name" value="ArsC"/>
    <property type="match status" value="1"/>
</dbReference>
<dbReference type="PANTHER" id="PTHR30041">
    <property type="entry name" value="ARSENATE REDUCTASE"/>
    <property type="match status" value="1"/>
</dbReference>
<evidence type="ECO:0000313" key="5">
    <source>
        <dbReference type="EMBL" id="MDR7329010.1"/>
    </source>
</evidence>
<dbReference type="SUPFAM" id="SSF52833">
    <property type="entry name" value="Thioredoxin-like"/>
    <property type="match status" value="1"/>
</dbReference>
<reference evidence="5" key="1">
    <citation type="submission" date="2023-07" db="EMBL/GenBank/DDBJ databases">
        <title>Sequencing the genomes of 1000 actinobacteria strains.</title>
        <authorList>
            <person name="Klenk H.-P."/>
        </authorList>
    </citation>
    <scope>NUCLEOTIDE SEQUENCE</scope>
    <source>
        <strain evidence="5">DSM 107476</strain>
    </source>
</reference>
<evidence type="ECO:0000256" key="3">
    <source>
        <dbReference type="ARBA" id="ARBA00038969"/>
    </source>
</evidence>
<keyword evidence="2 5" id="KW-0560">Oxidoreductase</keyword>
<gene>
    <name evidence="5" type="ORF">J2S39_000686</name>
</gene>
<accession>A0ABU1ZVS6</accession>
<proteinExistence type="inferred from homology"/>
<dbReference type="Proteomes" id="UP001180840">
    <property type="component" value="Unassembled WGS sequence"/>
</dbReference>
<evidence type="ECO:0000256" key="1">
    <source>
        <dbReference type="ARBA" id="ARBA00007198"/>
    </source>
</evidence>
<dbReference type="PANTHER" id="PTHR30041:SF5">
    <property type="entry name" value="ARSENATE REDUCTASE-RELATED"/>
    <property type="match status" value="1"/>
</dbReference>